<dbReference type="InterPro" id="IPR021326">
    <property type="entry name" value="DUF2931"/>
</dbReference>
<keyword evidence="1" id="KW-0812">Transmembrane</keyword>
<organism evidence="2 3">
    <name type="scientific">Sphingobacterium zhuxiongii</name>
    <dbReference type="NCBI Taxonomy" id="2662364"/>
    <lineage>
        <taxon>Bacteria</taxon>
        <taxon>Pseudomonadati</taxon>
        <taxon>Bacteroidota</taxon>
        <taxon>Sphingobacteriia</taxon>
        <taxon>Sphingobacteriales</taxon>
        <taxon>Sphingobacteriaceae</taxon>
        <taxon>Sphingobacterium</taxon>
    </lineage>
</organism>
<dbReference type="KEGG" id="sphe:GFH32_12820"/>
<reference evidence="2 3" key="1">
    <citation type="submission" date="2019-10" db="EMBL/GenBank/DDBJ databases">
        <authorList>
            <person name="Dong K."/>
        </authorList>
    </citation>
    <scope>NUCLEOTIDE SEQUENCE [LARGE SCALE GENOMIC DNA]</scope>
    <source>
        <strain evidence="3">dk4302</strain>
    </source>
</reference>
<keyword evidence="3" id="KW-1185">Reference proteome</keyword>
<dbReference type="RefSeq" id="WP_153511986.1">
    <property type="nucleotide sequence ID" value="NZ_CP045652.1"/>
</dbReference>
<evidence type="ECO:0000313" key="2">
    <source>
        <dbReference type="EMBL" id="QGA27145.1"/>
    </source>
</evidence>
<dbReference type="EMBL" id="CP045652">
    <property type="protein sequence ID" value="QGA27145.1"/>
    <property type="molecule type" value="Genomic_DNA"/>
</dbReference>
<accession>A0A5Q0QB52</accession>
<proteinExistence type="predicted"/>
<keyword evidence="1" id="KW-0472">Membrane</keyword>
<dbReference type="Pfam" id="PF11153">
    <property type="entry name" value="DUF2931"/>
    <property type="match status" value="1"/>
</dbReference>
<evidence type="ECO:0000256" key="1">
    <source>
        <dbReference type="SAM" id="Phobius"/>
    </source>
</evidence>
<name>A0A5Q0QB52_9SPHI</name>
<keyword evidence="1" id="KW-1133">Transmembrane helix</keyword>
<sequence>MRINTVNKLYILIFVILATLAVIKTCRFKPWDRYFYFVSATSPASYPIHVRNLYMETDNPDDLIIINKENTEPYAANWGEEYYFIETNEKEQLPKQLIIQYLDFRSKLFYKDTLALPTDEIRKIFKDAAKKNDELDIYYRGGDAKGLTFLIGIANEGHIIVWLRTKTEDHIVLKTKLTPKQPNAEDLYYDGYKSFKDYYNDVFADISDSLKLKFDSGWDRNAKYIDSLQIPKP</sequence>
<evidence type="ECO:0000313" key="3">
    <source>
        <dbReference type="Proteomes" id="UP000326921"/>
    </source>
</evidence>
<dbReference type="AlphaFoldDB" id="A0A5Q0QB52"/>
<dbReference type="Proteomes" id="UP000326921">
    <property type="component" value="Chromosome"/>
</dbReference>
<gene>
    <name evidence="2" type="ORF">GFH32_12820</name>
</gene>
<feature type="transmembrane region" description="Helical" evidence="1">
    <location>
        <begin position="6"/>
        <end position="23"/>
    </location>
</feature>
<protein>
    <submittedName>
        <fullName evidence="2">DUF2931 family protein</fullName>
    </submittedName>
</protein>